<protein>
    <recommendedName>
        <fullName evidence="2">Lipoprotein</fullName>
    </recommendedName>
</protein>
<organism evidence="1">
    <name type="scientific">Marivirga arenosa</name>
    <dbReference type="NCBI Taxonomy" id="3059076"/>
    <lineage>
        <taxon>Bacteria</taxon>
        <taxon>Pseudomonadati</taxon>
        <taxon>Bacteroidota</taxon>
        <taxon>Cytophagia</taxon>
        <taxon>Cytophagales</taxon>
        <taxon>Marivirgaceae</taxon>
        <taxon>Marivirga</taxon>
    </lineage>
</organism>
<dbReference type="KEGG" id="marp:QYS47_18870"/>
<gene>
    <name evidence="1" type="ORF">QYS47_18870</name>
</gene>
<proteinExistence type="predicted"/>
<reference evidence="1" key="1">
    <citation type="submission" date="2023-08" db="EMBL/GenBank/DDBJ databases">
        <title>Comparative genomics and taxonomic characterization of three novel marine species of genus Marivirga.</title>
        <authorList>
            <person name="Muhammad N."/>
            <person name="Kim S.-G."/>
        </authorList>
    </citation>
    <scope>NUCLEOTIDE SEQUENCE</scope>
    <source>
        <strain evidence="1">BKB1-2</strain>
    </source>
</reference>
<accession>A0AA49GFE1</accession>
<evidence type="ECO:0008006" key="2">
    <source>
        <dbReference type="Google" id="ProtNLM"/>
    </source>
</evidence>
<dbReference type="PROSITE" id="PS51257">
    <property type="entry name" value="PROKAR_LIPOPROTEIN"/>
    <property type="match status" value="1"/>
</dbReference>
<evidence type="ECO:0000313" key="1">
    <source>
        <dbReference type="EMBL" id="WKK79455.1"/>
    </source>
</evidence>
<dbReference type="EMBL" id="CP129968">
    <property type="protein sequence ID" value="WKK79455.1"/>
    <property type="molecule type" value="Genomic_DNA"/>
</dbReference>
<dbReference type="RefSeq" id="WP_302123394.1">
    <property type="nucleotide sequence ID" value="NZ_CP129968.2"/>
</dbReference>
<sequence length="141" mass="16458">MKVYYNLFVLISAFLFFSCEEESNSLEDCNLESRICTEEFRSVELEIVDDNGEYVELDNFYTFFDSRKKFEFSRNTFQQENGLYPVITDAELKELNQEGSVLVFVGEIEGKNVIEHQMLIGHDCCHVELIQGETKLILKNL</sequence>
<dbReference type="AlphaFoldDB" id="A0AA49GFE1"/>
<dbReference type="Proteomes" id="UP001232019">
    <property type="component" value="Chromosome"/>
</dbReference>
<name>A0AA49GFE1_9BACT</name>